<evidence type="ECO:0000313" key="3">
    <source>
        <dbReference type="Proteomes" id="UP000199546"/>
    </source>
</evidence>
<dbReference type="EMBL" id="FPBA01000013">
    <property type="protein sequence ID" value="SFT85206.1"/>
    <property type="molecule type" value="Genomic_DNA"/>
</dbReference>
<reference evidence="3" key="1">
    <citation type="submission" date="2016-10" db="EMBL/GenBank/DDBJ databases">
        <authorList>
            <person name="Varghese N."/>
            <person name="Submissions S."/>
        </authorList>
    </citation>
    <scope>NUCLEOTIDE SEQUENCE [LARGE SCALE GENOMIC DNA]</scope>
    <source>
        <strain evidence="3">DSM 46136</strain>
    </source>
</reference>
<proteinExistence type="predicted"/>
<protein>
    <submittedName>
        <fullName evidence="2">Uncharacterized protein</fullName>
    </submittedName>
</protein>
<name>A0A1I7BDD3_9ACTN</name>
<dbReference type="RefSeq" id="WP_139245920.1">
    <property type="nucleotide sequence ID" value="NZ_FPBA01000013.1"/>
</dbReference>
<dbReference type="AlphaFoldDB" id="A0A1I7BDD3"/>
<accession>A0A1I7BDD3</accession>
<evidence type="ECO:0000313" key="2">
    <source>
        <dbReference type="EMBL" id="SFT85206.1"/>
    </source>
</evidence>
<feature type="region of interest" description="Disordered" evidence="1">
    <location>
        <begin position="60"/>
        <end position="83"/>
    </location>
</feature>
<organism evidence="2 3">
    <name type="scientific">Geodermatophilus amargosae</name>
    <dbReference type="NCBI Taxonomy" id="1296565"/>
    <lineage>
        <taxon>Bacteria</taxon>
        <taxon>Bacillati</taxon>
        <taxon>Actinomycetota</taxon>
        <taxon>Actinomycetes</taxon>
        <taxon>Geodermatophilales</taxon>
        <taxon>Geodermatophilaceae</taxon>
        <taxon>Geodermatophilus</taxon>
    </lineage>
</organism>
<gene>
    <name evidence="2" type="ORF">SAMN05660657_03515</name>
</gene>
<sequence>MTSPPTRRWSSEDAALAAVSSAPGALATPRALLTDALLSATESVRRLVELTVEEMDRMVTRARSLRGPSRTAPRPAEPAVDAG</sequence>
<dbReference type="Proteomes" id="UP000199546">
    <property type="component" value="Unassembled WGS sequence"/>
</dbReference>
<keyword evidence="3" id="KW-1185">Reference proteome</keyword>
<evidence type="ECO:0000256" key="1">
    <source>
        <dbReference type="SAM" id="MobiDB-lite"/>
    </source>
</evidence>